<accession>A0A433ZZN6</accession>
<dbReference type="Gene3D" id="3.40.1190.20">
    <property type="match status" value="1"/>
</dbReference>
<evidence type="ECO:0000256" key="2">
    <source>
        <dbReference type="ARBA" id="ARBA00022840"/>
    </source>
</evidence>
<dbReference type="AlphaFoldDB" id="A0A433ZZN6"/>
<dbReference type="PROSITE" id="PS51383">
    <property type="entry name" value="YJEF_C_3"/>
    <property type="match status" value="1"/>
</dbReference>
<dbReference type="InterPro" id="IPR029056">
    <property type="entry name" value="Ribokinase-like"/>
</dbReference>
<dbReference type="SUPFAM" id="SSF53613">
    <property type="entry name" value="Ribokinase-like"/>
    <property type="match status" value="1"/>
</dbReference>
<keyword evidence="4" id="KW-0520">NAD</keyword>
<sequence length="108" mass="10870">HRAQGGAAPLVLDADALNLIAANPDLQLQLAQRTGATALTPHPLEAARLLGVTIAVIQGDRMAAARELAARLRCHVVLKGAGSVLARPDGMVVINPTGTPGLATAGTG</sequence>
<dbReference type="EMBL" id="QWDM01000164">
    <property type="protein sequence ID" value="RUT67584.1"/>
    <property type="molecule type" value="Genomic_DNA"/>
</dbReference>
<evidence type="ECO:0000313" key="8">
    <source>
        <dbReference type="Proteomes" id="UP000288102"/>
    </source>
</evidence>
<dbReference type="GO" id="GO:0110051">
    <property type="term" value="P:metabolite repair"/>
    <property type="evidence" value="ECO:0007669"/>
    <property type="project" value="TreeGrafter"/>
</dbReference>
<dbReference type="PANTHER" id="PTHR12592">
    <property type="entry name" value="ATP-DEPENDENT (S)-NAD(P)H-HYDRATE DEHYDRATASE FAMILY MEMBER"/>
    <property type="match status" value="1"/>
</dbReference>
<feature type="non-terminal residue" evidence="7">
    <location>
        <position position="1"/>
    </location>
</feature>
<evidence type="ECO:0000256" key="5">
    <source>
        <dbReference type="ARBA" id="ARBA00023239"/>
    </source>
</evidence>
<evidence type="ECO:0000256" key="1">
    <source>
        <dbReference type="ARBA" id="ARBA00022741"/>
    </source>
</evidence>
<proteinExistence type="predicted"/>
<feature type="domain" description="YjeF C-terminal" evidence="6">
    <location>
        <begin position="1"/>
        <end position="108"/>
    </location>
</feature>
<keyword evidence="8" id="KW-1185">Reference proteome</keyword>
<gene>
    <name evidence="7" type="ORF">D0817_25680</name>
</gene>
<dbReference type="GO" id="GO:0005524">
    <property type="term" value="F:ATP binding"/>
    <property type="evidence" value="ECO:0007669"/>
    <property type="project" value="UniProtKB-KW"/>
</dbReference>
<keyword evidence="3" id="KW-0521">NADP</keyword>
<keyword evidence="1" id="KW-0547">Nucleotide-binding</keyword>
<keyword evidence="5" id="KW-0456">Lyase</keyword>
<evidence type="ECO:0000313" key="7">
    <source>
        <dbReference type="EMBL" id="RUT67584.1"/>
    </source>
</evidence>
<evidence type="ECO:0000256" key="3">
    <source>
        <dbReference type="ARBA" id="ARBA00022857"/>
    </source>
</evidence>
<keyword evidence="2" id="KW-0067">ATP-binding</keyword>
<dbReference type="GO" id="GO:0052856">
    <property type="term" value="F:NAD(P)HX epimerase activity"/>
    <property type="evidence" value="ECO:0007669"/>
    <property type="project" value="TreeGrafter"/>
</dbReference>
<dbReference type="Proteomes" id="UP000288102">
    <property type="component" value="Unassembled WGS sequence"/>
</dbReference>
<dbReference type="PANTHER" id="PTHR12592:SF0">
    <property type="entry name" value="ATP-DEPENDENT (S)-NAD(P)H-HYDRATE DEHYDRATASE"/>
    <property type="match status" value="1"/>
</dbReference>
<dbReference type="GO" id="GO:0052855">
    <property type="term" value="F:ADP-dependent NAD(P)H-hydrate dehydratase activity"/>
    <property type="evidence" value="ECO:0007669"/>
    <property type="project" value="TreeGrafter"/>
</dbReference>
<feature type="non-terminal residue" evidence="7">
    <location>
        <position position="108"/>
    </location>
</feature>
<evidence type="ECO:0000256" key="4">
    <source>
        <dbReference type="ARBA" id="ARBA00023027"/>
    </source>
</evidence>
<evidence type="ECO:0000259" key="6">
    <source>
        <dbReference type="PROSITE" id="PS51383"/>
    </source>
</evidence>
<dbReference type="Pfam" id="PF01256">
    <property type="entry name" value="Carb_kinase"/>
    <property type="match status" value="1"/>
</dbReference>
<organism evidence="7 8">
    <name type="scientific">Flavobacterium cupreum</name>
    <dbReference type="NCBI Taxonomy" id="2133766"/>
    <lineage>
        <taxon>Bacteria</taxon>
        <taxon>Pseudomonadati</taxon>
        <taxon>Bacteroidota</taxon>
        <taxon>Flavobacteriia</taxon>
        <taxon>Flavobacteriales</taxon>
        <taxon>Flavobacteriaceae</taxon>
        <taxon>Flavobacterium</taxon>
    </lineage>
</organism>
<protein>
    <submittedName>
        <fullName evidence="7">Bifunctional ADP-dependent NAD(P)H-hydrate dehydratase/NAD(P)H-hydrate epimerase</fullName>
    </submittedName>
</protein>
<comment type="caution">
    <text evidence="7">The sequence shown here is derived from an EMBL/GenBank/DDBJ whole genome shotgun (WGS) entry which is preliminary data.</text>
</comment>
<dbReference type="InterPro" id="IPR000631">
    <property type="entry name" value="CARKD"/>
</dbReference>
<name>A0A433ZZN6_9FLAO</name>
<reference evidence="8" key="1">
    <citation type="journal article" date="2019" name="Syst. Appl. Microbiol.">
        <title>Flavobacterium circumlabens sp. nov. and Flavobacterium cupreum sp. nov., two psychrotrophic species isolated from Antarctic environmental samples.</title>
        <authorList>
            <person name="Kralova S."/>
            <person name="Busse H.-J."/>
            <person name="Svec P."/>
            <person name="Maslanova I."/>
            <person name="Stankova E."/>
            <person name="Bartak M."/>
            <person name="Sedlacek I."/>
        </authorList>
    </citation>
    <scope>NUCLEOTIDE SEQUENCE [LARGE SCALE GENOMIC DNA]</scope>
    <source>
        <strain evidence="8">CCM 8825</strain>
    </source>
</reference>